<protein>
    <submittedName>
        <fullName evidence="1">Uncharacterized protein</fullName>
    </submittedName>
</protein>
<evidence type="ECO:0000313" key="1">
    <source>
        <dbReference type="EMBL" id="KAJ0211127.1"/>
    </source>
</evidence>
<reference evidence="1 2" key="1">
    <citation type="journal article" date="2017" name="Nat. Commun.">
        <title>Genome assembly with in vitro proximity ligation data and whole-genome triplication in lettuce.</title>
        <authorList>
            <person name="Reyes-Chin-Wo S."/>
            <person name="Wang Z."/>
            <person name="Yang X."/>
            <person name="Kozik A."/>
            <person name="Arikit S."/>
            <person name="Song C."/>
            <person name="Xia L."/>
            <person name="Froenicke L."/>
            <person name="Lavelle D.O."/>
            <person name="Truco M.J."/>
            <person name="Xia R."/>
            <person name="Zhu S."/>
            <person name="Xu C."/>
            <person name="Xu H."/>
            <person name="Xu X."/>
            <person name="Cox K."/>
            <person name="Korf I."/>
            <person name="Meyers B.C."/>
            <person name="Michelmore R.W."/>
        </authorList>
    </citation>
    <scope>NUCLEOTIDE SEQUENCE [LARGE SCALE GENOMIC DNA]</scope>
    <source>
        <strain evidence="2">cv. Salinas</strain>
        <tissue evidence="1">Seedlings</tissue>
    </source>
</reference>
<dbReference type="AlphaFoldDB" id="A0A9R1XKN3"/>
<dbReference type="EMBL" id="NBSK02000004">
    <property type="protein sequence ID" value="KAJ0211127.1"/>
    <property type="molecule type" value="Genomic_DNA"/>
</dbReference>
<accession>A0A9R1XKN3</accession>
<comment type="caution">
    <text evidence="1">The sequence shown here is derived from an EMBL/GenBank/DDBJ whole genome shotgun (WGS) entry which is preliminary data.</text>
</comment>
<proteinExistence type="predicted"/>
<keyword evidence="2" id="KW-1185">Reference proteome</keyword>
<dbReference type="Proteomes" id="UP000235145">
    <property type="component" value="Unassembled WGS sequence"/>
</dbReference>
<organism evidence="1 2">
    <name type="scientific">Lactuca sativa</name>
    <name type="common">Garden lettuce</name>
    <dbReference type="NCBI Taxonomy" id="4236"/>
    <lineage>
        <taxon>Eukaryota</taxon>
        <taxon>Viridiplantae</taxon>
        <taxon>Streptophyta</taxon>
        <taxon>Embryophyta</taxon>
        <taxon>Tracheophyta</taxon>
        <taxon>Spermatophyta</taxon>
        <taxon>Magnoliopsida</taxon>
        <taxon>eudicotyledons</taxon>
        <taxon>Gunneridae</taxon>
        <taxon>Pentapetalae</taxon>
        <taxon>asterids</taxon>
        <taxon>campanulids</taxon>
        <taxon>Asterales</taxon>
        <taxon>Asteraceae</taxon>
        <taxon>Cichorioideae</taxon>
        <taxon>Cichorieae</taxon>
        <taxon>Lactucinae</taxon>
        <taxon>Lactuca</taxon>
    </lineage>
</organism>
<evidence type="ECO:0000313" key="2">
    <source>
        <dbReference type="Proteomes" id="UP000235145"/>
    </source>
</evidence>
<name>A0A9R1XKN3_LACSA</name>
<sequence length="171" mass="19219">MNSPTPSASLTTIFLPFSPNFFKFCAIQPTSLLSFWIIATNDCRQKLLKLDGGPLLPVGHTPQELQTKEISKRMDGHQLYPCLFKTACIVKDLGNDTYLVPVDDAIEVPGGRQNVRLMVEDRDPRNANMCDGLSLDPYHLMARQYDDDIGRGFNFLGYSMKAIMHHMSIVP</sequence>
<gene>
    <name evidence="1" type="ORF">LSAT_V11C400167600</name>
</gene>